<keyword evidence="2" id="KW-0812">Transmembrane</keyword>
<evidence type="ECO:0000256" key="2">
    <source>
        <dbReference type="SAM" id="Phobius"/>
    </source>
</evidence>
<keyword evidence="2" id="KW-1133">Transmembrane helix</keyword>
<evidence type="ECO:0000256" key="1">
    <source>
        <dbReference type="SAM" id="MobiDB-lite"/>
    </source>
</evidence>
<evidence type="ECO:0000313" key="4">
    <source>
        <dbReference type="Proteomes" id="UP000317648"/>
    </source>
</evidence>
<feature type="transmembrane region" description="Helical" evidence="2">
    <location>
        <begin position="65"/>
        <end position="83"/>
    </location>
</feature>
<dbReference type="Proteomes" id="UP000317648">
    <property type="component" value="Chromosome"/>
</dbReference>
<dbReference type="AlphaFoldDB" id="A0A518E0D4"/>
<keyword evidence="4" id="KW-1185">Reference proteome</keyword>
<proteinExistence type="predicted"/>
<organism evidence="3 4">
    <name type="scientific">Lignipirellula cremea</name>
    <dbReference type="NCBI Taxonomy" id="2528010"/>
    <lineage>
        <taxon>Bacteria</taxon>
        <taxon>Pseudomonadati</taxon>
        <taxon>Planctomycetota</taxon>
        <taxon>Planctomycetia</taxon>
        <taxon>Pirellulales</taxon>
        <taxon>Pirellulaceae</taxon>
        <taxon>Lignipirellula</taxon>
    </lineage>
</organism>
<name>A0A518E0D4_9BACT</name>
<feature type="compositionally biased region" description="Low complexity" evidence="1">
    <location>
        <begin position="98"/>
        <end position="111"/>
    </location>
</feature>
<gene>
    <name evidence="3" type="ORF">Pla8534_53950</name>
</gene>
<feature type="compositionally biased region" description="Basic and acidic residues" evidence="1">
    <location>
        <begin position="29"/>
        <end position="42"/>
    </location>
</feature>
<keyword evidence="2" id="KW-0472">Membrane</keyword>
<feature type="region of interest" description="Disordered" evidence="1">
    <location>
        <begin position="98"/>
        <end position="148"/>
    </location>
</feature>
<feature type="compositionally biased region" description="Polar residues" evidence="1">
    <location>
        <begin position="116"/>
        <end position="128"/>
    </location>
</feature>
<evidence type="ECO:0000313" key="3">
    <source>
        <dbReference type="EMBL" id="QDU97547.1"/>
    </source>
</evidence>
<dbReference type="KEGG" id="lcre:Pla8534_53950"/>
<protein>
    <submittedName>
        <fullName evidence="3">Uncharacterized protein</fullName>
    </submittedName>
</protein>
<accession>A0A518E0D4</accession>
<feature type="region of interest" description="Disordered" evidence="1">
    <location>
        <begin position="1"/>
        <end position="42"/>
    </location>
</feature>
<dbReference type="EMBL" id="CP036433">
    <property type="protein sequence ID" value="QDU97547.1"/>
    <property type="molecule type" value="Genomic_DNA"/>
</dbReference>
<sequence length="217" mass="24398">MSHDRIPTTGPSGEPVRRPTPLPNPGADPHADKAAQEKERERQAALRKIRNARARGQVGPRKNRAIVPLVMLVVTTALFWWFAHTFHVLEQIKGWNAPPQASPAPAVQGPADPATTVASPPTQESPFSFLSKIGQKSHAPSPSESPLVPLSDPRWKIYKSPDSLQEKGFLEHDDGTVSIFVSSPGEGAFQFRRRFSDEDMRRIRREVQMWQREERFR</sequence>
<reference evidence="3 4" key="1">
    <citation type="submission" date="2019-02" db="EMBL/GenBank/DDBJ databases">
        <title>Deep-cultivation of Planctomycetes and their phenomic and genomic characterization uncovers novel biology.</title>
        <authorList>
            <person name="Wiegand S."/>
            <person name="Jogler M."/>
            <person name="Boedeker C."/>
            <person name="Pinto D."/>
            <person name="Vollmers J."/>
            <person name="Rivas-Marin E."/>
            <person name="Kohn T."/>
            <person name="Peeters S.H."/>
            <person name="Heuer A."/>
            <person name="Rast P."/>
            <person name="Oberbeckmann S."/>
            <person name="Bunk B."/>
            <person name="Jeske O."/>
            <person name="Meyerdierks A."/>
            <person name="Storesund J.E."/>
            <person name="Kallscheuer N."/>
            <person name="Luecker S."/>
            <person name="Lage O.M."/>
            <person name="Pohl T."/>
            <person name="Merkel B.J."/>
            <person name="Hornburger P."/>
            <person name="Mueller R.-W."/>
            <person name="Bruemmer F."/>
            <person name="Labrenz M."/>
            <person name="Spormann A.M."/>
            <person name="Op den Camp H."/>
            <person name="Overmann J."/>
            <person name="Amann R."/>
            <person name="Jetten M.S.M."/>
            <person name="Mascher T."/>
            <person name="Medema M.H."/>
            <person name="Devos D.P."/>
            <person name="Kaster A.-K."/>
            <person name="Ovreas L."/>
            <person name="Rohde M."/>
            <person name="Galperin M.Y."/>
            <person name="Jogler C."/>
        </authorList>
    </citation>
    <scope>NUCLEOTIDE SEQUENCE [LARGE SCALE GENOMIC DNA]</scope>
    <source>
        <strain evidence="3 4">Pla85_3_4</strain>
    </source>
</reference>